<dbReference type="EMBL" id="JAIWIU010000029">
    <property type="protein sequence ID" value="MCA2015478.1"/>
    <property type="molecule type" value="Genomic_DNA"/>
</dbReference>
<evidence type="ECO:0000313" key="3">
    <source>
        <dbReference type="EMBL" id="MCA2015478.1"/>
    </source>
</evidence>
<accession>A0ABS7YJD1</accession>
<gene>
    <name evidence="3" type="ORF">LDJ79_05090</name>
</gene>
<dbReference type="InterPro" id="IPR011006">
    <property type="entry name" value="CheY-like_superfamily"/>
</dbReference>
<keyword evidence="1" id="KW-0597">Phosphoprotein</keyword>
<dbReference type="InterPro" id="IPR001789">
    <property type="entry name" value="Sig_transdc_resp-reg_receiver"/>
</dbReference>
<proteinExistence type="predicted"/>
<organism evidence="3 4">
    <name type="scientific">Vibrio tritonius</name>
    <dbReference type="NCBI Taxonomy" id="1435069"/>
    <lineage>
        <taxon>Bacteria</taxon>
        <taxon>Pseudomonadati</taxon>
        <taxon>Pseudomonadota</taxon>
        <taxon>Gammaproteobacteria</taxon>
        <taxon>Vibrionales</taxon>
        <taxon>Vibrionaceae</taxon>
        <taxon>Vibrio</taxon>
    </lineage>
</organism>
<sequence>MYKTEGRIDDEAKAQVHEAVQPKIIMVVDDDPIFRRITRGYLVAQGYIVIEAEDGLDGLRKLKETPPDLVLCDLSMPVLNGIEFVEEASGAYPSLPLIVVSATEDMSEVAKALKFGIKDFLPKPISNHEHLACAIESTLEDTENTVADKRDFSSQWFRVDDGGDMPEERELHWHLDYLHKNPNAAKELLHALLPENDSSQGAWHCSYRLLQSTESLPLVFDYTWLMNGQMAFYIIDSASGEDKGVGTTLLVRALFHDYLRNLRSMSVDLKDLATILERGIGCSDCTERVSALFGLVDFNDASLSILPAGLDCQWSNGRKKMHISGDVMLGNQCLKNFMTKELQIGQGCKLTLHNIGSSSFSFDIFTQQDLYEI</sequence>
<dbReference type="InterPro" id="IPR036457">
    <property type="entry name" value="PPM-type-like_dom_sf"/>
</dbReference>
<reference evidence="4" key="1">
    <citation type="submission" date="2023-07" db="EMBL/GenBank/DDBJ databases">
        <title>Molecular identification of indigenous halophilic bacteria isolated from red sea cost, biodegradation of synthetic dyes and assessment of degraded metabolite toxicity.</title>
        <authorList>
            <person name="Chaieb K."/>
            <person name="Altayb H.N."/>
        </authorList>
    </citation>
    <scope>NUCLEOTIDE SEQUENCE [LARGE SCALE GENOMIC DNA]</scope>
    <source>
        <strain evidence="4">K20</strain>
    </source>
</reference>
<dbReference type="Gene3D" id="3.60.40.10">
    <property type="entry name" value="PPM-type phosphatase domain"/>
    <property type="match status" value="1"/>
</dbReference>
<dbReference type="PANTHER" id="PTHR43228:SF1">
    <property type="entry name" value="TWO-COMPONENT RESPONSE REGULATOR ARR22"/>
    <property type="match status" value="1"/>
</dbReference>
<dbReference type="Gene3D" id="3.40.50.2300">
    <property type="match status" value="1"/>
</dbReference>
<evidence type="ECO:0000313" key="4">
    <source>
        <dbReference type="Proteomes" id="UP001199044"/>
    </source>
</evidence>
<feature type="domain" description="Response regulatory" evidence="2">
    <location>
        <begin position="24"/>
        <end position="138"/>
    </location>
</feature>
<evidence type="ECO:0000259" key="2">
    <source>
        <dbReference type="PROSITE" id="PS50110"/>
    </source>
</evidence>
<dbReference type="SUPFAM" id="SSF52172">
    <property type="entry name" value="CheY-like"/>
    <property type="match status" value="1"/>
</dbReference>
<comment type="caution">
    <text evidence="3">The sequence shown here is derived from an EMBL/GenBank/DDBJ whole genome shotgun (WGS) entry which is preliminary data.</text>
</comment>
<dbReference type="InterPro" id="IPR052048">
    <property type="entry name" value="ST_Response_Regulator"/>
</dbReference>
<dbReference type="Pfam" id="PF00072">
    <property type="entry name" value="Response_reg"/>
    <property type="match status" value="1"/>
</dbReference>
<evidence type="ECO:0000256" key="1">
    <source>
        <dbReference type="PROSITE-ProRule" id="PRU00169"/>
    </source>
</evidence>
<dbReference type="PANTHER" id="PTHR43228">
    <property type="entry name" value="TWO-COMPONENT RESPONSE REGULATOR"/>
    <property type="match status" value="1"/>
</dbReference>
<dbReference type="Proteomes" id="UP001199044">
    <property type="component" value="Unassembled WGS sequence"/>
</dbReference>
<feature type="modified residue" description="4-aspartylphosphate" evidence="1">
    <location>
        <position position="73"/>
    </location>
</feature>
<keyword evidence="4" id="KW-1185">Reference proteome</keyword>
<dbReference type="RefSeq" id="WP_225249814.1">
    <property type="nucleotide sequence ID" value="NZ_JAIWIU010000029.1"/>
</dbReference>
<name>A0ABS7YJD1_9VIBR</name>
<dbReference type="PROSITE" id="PS50110">
    <property type="entry name" value="RESPONSE_REGULATORY"/>
    <property type="match status" value="1"/>
</dbReference>
<dbReference type="SMART" id="SM00448">
    <property type="entry name" value="REC"/>
    <property type="match status" value="1"/>
</dbReference>
<protein>
    <submittedName>
        <fullName evidence="3">Response regulator</fullName>
    </submittedName>
</protein>